<organism evidence="2">
    <name type="scientific">Bemisia tabaci</name>
    <name type="common">Sweetpotato whitefly</name>
    <name type="synonym">Aleurodes tabaci</name>
    <dbReference type="NCBI Taxonomy" id="7038"/>
    <lineage>
        <taxon>Eukaryota</taxon>
        <taxon>Metazoa</taxon>
        <taxon>Ecdysozoa</taxon>
        <taxon>Arthropoda</taxon>
        <taxon>Hexapoda</taxon>
        <taxon>Insecta</taxon>
        <taxon>Pterygota</taxon>
        <taxon>Neoptera</taxon>
        <taxon>Paraneoptera</taxon>
        <taxon>Hemiptera</taxon>
        <taxon>Sternorrhyncha</taxon>
        <taxon>Aleyrodoidea</taxon>
        <taxon>Aleyrodidae</taxon>
        <taxon>Aleyrodinae</taxon>
        <taxon>Bemisia</taxon>
    </lineage>
</organism>
<dbReference type="Pfam" id="PF14318">
    <property type="entry name" value="Mononeg_mRNAcap"/>
    <property type="match status" value="1"/>
</dbReference>
<dbReference type="EMBL" id="KJ994271">
    <property type="protein sequence ID" value="AKC57282.1"/>
    <property type="molecule type" value="Genomic_DNA"/>
</dbReference>
<evidence type="ECO:0000313" key="2">
    <source>
        <dbReference type="EMBL" id="AKC57282.1"/>
    </source>
</evidence>
<dbReference type="PROSITE" id="PS50526">
    <property type="entry name" value="RDRP_SSRNA_NEG_NONSEG"/>
    <property type="match status" value="1"/>
</dbReference>
<dbReference type="InterPro" id="IPR026890">
    <property type="entry name" value="Mononeg_mRNAcap"/>
</dbReference>
<dbReference type="GO" id="GO:0005524">
    <property type="term" value="F:ATP binding"/>
    <property type="evidence" value="ECO:0007669"/>
    <property type="project" value="InterPro"/>
</dbReference>
<feature type="domain" description="RdRp catalytic" evidence="1">
    <location>
        <begin position="404"/>
        <end position="569"/>
    </location>
</feature>
<feature type="non-terminal residue" evidence="2">
    <location>
        <position position="1077"/>
    </location>
</feature>
<protein>
    <submittedName>
        <fullName evidence="2">Polymerase</fullName>
    </submittedName>
</protein>
<evidence type="ECO:0000259" key="1">
    <source>
        <dbReference type="PROSITE" id="PS50526"/>
    </source>
</evidence>
<proteinExistence type="predicted"/>
<dbReference type="GO" id="GO:0004482">
    <property type="term" value="F:mRNA 5'-cap (guanine-N7-)-methyltransferase activity"/>
    <property type="evidence" value="ECO:0007669"/>
    <property type="project" value="InterPro"/>
</dbReference>
<reference evidence="2" key="1">
    <citation type="submission" date="2014-06" db="EMBL/GenBank/DDBJ databases">
        <title>Virus like sequences in whitefly genome.</title>
        <authorList>
            <person name="Kumar J."/>
            <person name="Upadhyay S.K."/>
        </authorList>
    </citation>
    <scope>NUCLEOTIDE SEQUENCE</scope>
    <source>
        <strain evidence="2">LKO17</strain>
    </source>
</reference>
<name>A0A0H3VIA5_BEMTA</name>
<feature type="non-terminal residue" evidence="2">
    <location>
        <position position="1"/>
    </location>
</feature>
<dbReference type="GO" id="GO:0003968">
    <property type="term" value="F:RNA-directed RNA polymerase activity"/>
    <property type="evidence" value="ECO:0007669"/>
    <property type="project" value="InterPro"/>
</dbReference>
<dbReference type="Pfam" id="PF00946">
    <property type="entry name" value="Mononeg_RNA_pol"/>
    <property type="match status" value="1"/>
</dbReference>
<sequence length="1077" mass="122932">EFLGDLVILHEFPHGPLIITYQMFVNSLDKLEARFSWEFYLAYVKDHPRHKKYNQSFLFRTFHSILESAYKDVGNDAIKLSKSMEPLMVGVSLKRFDAQTNDHDFLNEVLEGLREKNPKLNQYAEQIVQTAEEYLDTHGEEGVPYLIEQLGQEKLHNYPIVDITAGLKKMFKYGTSYRPLAPGADQDIASNFKREFFVAYYNEHHELPPTFQYVNVDPAIKRLIDKGNPGSIRECYKIPNDAWSKLNFKKCFTFDYFPQISDLLDDKAITPHSSHIYQVFAADALRVVGARKPAMLQQTRLILEILSRPDIDIKTFYEEVERTGRLPTLWAVIQLMAKERELKIDPRVFSILTFECRMMASACERNVSTNILRLFKQQSITQSGAELRQKMDSLITLPETDTYIWVRFHMDLEQWNYMFRSQQQAPLLQVFCDLFGVRHFQFLTRIFTDSMLISANKYTPPGMPNEFTTWDSHAGGNQGILQKTWTLITIIVIRAVMHRLDLEHRLTGSGDNQVLFVKLRKSANLRAMIDLIKGELRQAFTDVGLALKMEETWVSSKLTCYQRKYYLNGRLVEGILKLLVRCFSGTSDVDCGLNSTVTTAVNGGISLAEMSADPLLGPIFTLLEVYFNMMVDKHIADLVPRDKKRLVVLSLVSSDFGYLPIQQLPSFLYAGHQDVLSESLALMKYVWDHHPEYRHLLAGACCYKRGDDTIEAKLQLILEPSSLNIARPSLPEALLKRRVEDFLTSSPLVANVQLKKMFSSCQRTDQLALGAELLKIRPINTSLLNSLFNYSHIGSLLSTLSRFNKISSLVKLVGLNRSGNELENFTSRVHAMDRANLKYFFHRIRVVNPPKPGFLQSLLHGIWDQHIEFCVKHRMYPECVFSTRLFLISYTYHLDCELVSGPYTPPPAEQLRIVDNPATPLSDSSLLISPGFQIPSDLTLLEETRGPYQLYIGSRTRDPVQSIKLTSLEGIEAGVAIRTLLKLLAWMQSKGSSSTITDFIGQQVGSRIVGLQHLVGKIVPGTDGGEFNHRFGPPGTVMWAFINSTSVISTWYSISSNRATVLQRGEEDRYVFFQQLF</sequence>
<dbReference type="InterPro" id="IPR014023">
    <property type="entry name" value="Mononeg_RNA_pol_cat"/>
</dbReference>
<dbReference type="AlphaFoldDB" id="A0A0H3VIA5"/>
<accession>A0A0H3VIA5</accession>